<sequence>MDGTIYRSARASSLPPSRSLLFDDDGDLLPVRYRKAIKSRVMFEDESSSSEGITRARPMSSYEAAARTNVWFCRQLRLRDPIWYGYPWFWDWDCVWVPPHENRSRPHFGVGTNVKLIREFLRDAAVLRVDDEPRRVPLWMKHPYRLPVEDIRVPPHESSIWPESVPHFNLVSSYDVMVGYLGLKHPQR</sequence>
<proteinExistence type="predicted"/>
<evidence type="ECO:0000313" key="2">
    <source>
        <dbReference type="Proteomes" id="UP000324222"/>
    </source>
</evidence>
<name>A0A5B7CMG0_PORTR</name>
<dbReference type="Proteomes" id="UP000324222">
    <property type="component" value="Unassembled WGS sequence"/>
</dbReference>
<organism evidence="1 2">
    <name type="scientific">Portunus trituberculatus</name>
    <name type="common">Swimming crab</name>
    <name type="synonym">Neptunus trituberculatus</name>
    <dbReference type="NCBI Taxonomy" id="210409"/>
    <lineage>
        <taxon>Eukaryota</taxon>
        <taxon>Metazoa</taxon>
        <taxon>Ecdysozoa</taxon>
        <taxon>Arthropoda</taxon>
        <taxon>Crustacea</taxon>
        <taxon>Multicrustacea</taxon>
        <taxon>Malacostraca</taxon>
        <taxon>Eumalacostraca</taxon>
        <taxon>Eucarida</taxon>
        <taxon>Decapoda</taxon>
        <taxon>Pleocyemata</taxon>
        <taxon>Brachyura</taxon>
        <taxon>Eubrachyura</taxon>
        <taxon>Portunoidea</taxon>
        <taxon>Portunidae</taxon>
        <taxon>Portuninae</taxon>
        <taxon>Portunus</taxon>
    </lineage>
</organism>
<comment type="caution">
    <text evidence="1">The sequence shown here is derived from an EMBL/GenBank/DDBJ whole genome shotgun (WGS) entry which is preliminary data.</text>
</comment>
<dbReference type="EMBL" id="VSRR010000133">
    <property type="protein sequence ID" value="MPC10847.1"/>
    <property type="molecule type" value="Genomic_DNA"/>
</dbReference>
<dbReference type="AlphaFoldDB" id="A0A5B7CMG0"/>
<keyword evidence="2" id="KW-1185">Reference proteome</keyword>
<dbReference type="OrthoDB" id="6376450at2759"/>
<evidence type="ECO:0000313" key="1">
    <source>
        <dbReference type="EMBL" id="MPC10847.1"/>
    </source>
</evidence>
<reference evidence="1 2" key="1">
    <citation type="submission" date="2019-05" db="EMBL/GenBank/DDBJ databases">
        <title>Another draft genome of Portunus trituberculatus and its Hox gene families provides insights of decapod evolution.</title>
        <authorList>
            <person name="Jeong J.-H."/>
            <person name="Song I."/>
            <person name="Kim S."/>
            <person name="Choi T."/>
            <person name="Kim D."/>
            <person name="Ryu S."/>
            <person name="Kim W."/>
        </authorList>
    </citation>
    <scope>NUCLEOTIDE SEQUENCE [LARGE SCALE GENOMIC DNA]</scope>
    <source>
        <tissue evidence="1">Muscle</tissue>
    </source>
</reference>
<gene>
    <name evidence="1" type="ORF">E2C01_003491</name>
</gene>
<protein>
    <submittedName>
        <fullName evidence="1">Uncharacterized protein</fullName>
    </submittedName>
</protein>
<accession>A0A5B7CMG0</accession>